<dbReference type="PANTHER" id="PTHR41244">
    <property type="entry name" value="RHAMNAN SYNTHESIS F"/>
    <property type="match status" value="1"/>
</dbReference>
<dbReference type="GeneID" id="57922032"/>
<dbReference type="Pfam" id="PF14307">
    <property type="entry name" value="Glyco_tran_WbsX"/>
    <property type="match status" value="1"/>
</dbReference>
<organism evidence="1 2">
    <name type="scientific">Streptococcus gallolyticus</name>
    <dbReference type="NCBI Taxonomy" id="315405"/>
    <lineage>
        <taxon>Bacteria</taxon>
        <taxon>Bacillati</taxon>
        <taxon>Bacillota</taxon>
        <taxon>Bacilli</taxon>
        <taxon>Lactobacillales</taxon>
        <taxon>Streptococcaceae</taxon>
        <taxon>Streptococcus</taxon>
    </lineage>
</organism>
<proteinExistence type="predicted"/>
<evidence type="ECO:0000313" key="1">
    <source>
        <dbReference type="EMBL" id="SQG79293.1"/>
    </source>
</evidence>
<dbReference type="RefSeq" id="WP_009854067.1">
    <property type="nucleotide sequence ID" value="NZ_CP054015.1"/>
</dbReference>
<evidence type="ECO:0000313" key="2">
    <source>
        <dbReference type="Proteomes" id="UP000249013"/>
    </source>
</evidence>
<accession>A0AA94SAI8</accession>
<dbReference type="InterPro" id="IPR032719">
    <property type="entry name" value="WbsX"/>
</dbReference>
<dbReference type="PANTHER" id="PTHR41244:SF1">
    <property type="entry name" value="GLYCOSYLTRANSFERASE"/>
    <property type="match status" value="1"/>
</dbReference>
<sequence>MKARVIAFYLPQFHPTVENDKFWGKGFTEWTNVAKAKPLFRGHNQPRIPADLGFYDLRMPEIREEQAKLAKEAGIEGFCYWHYWFGNGVRTLERPFNEVLESKEPDFPFCLGWANHSWTTKTWAKDKSRSDDTMIFEQKYPGVEDYKKHFYEILPALKDKRYITVDGKPLFYVWDPNNLPNPKEFVDLWKKMAYENGLPGMYFVAKVDPLGTLGFDNIKNVEENFQNEYQKILDVGFDAINSHTLKYAELNANGKIKKVFYALVRKYFSSVFVEKYKYKDIIRSFNTKEDFQENIYPQLIPGRDRSPRSGKKAVIYYENTPEEFRIAVKNAISCVEKRNPEHRIIFLNSWNEWAEGAYMEPDTTYGKRYIQVLREELEDDE</sequence>
<dbReference type="EMBL" id="LS483409">
    <property type="protein sequence ID" value="SQG79293.1"/>
    <property type="molecule type" value="Genomic_DNA"/>
</dbReference>
<dbReference type="Proteomes" id="UP000249013">
    <property type="component" value="Chromosome 1"/>
</dbReference>
<name>A0AA94SAI8_9STRE</name>
<dbReference type="AlphaFoldDB" id="A0AA94SAI8"/>
<gene>
    <name evidence="1" type="ORF">NCTC13773_01097</name>
</gene>
<reference evidence="1 2" key="1">
    <citation type="submission" date="2018-06" db="EMBL/GenBank/DDBJ databases">
        <authorList>
            <consortium name="Pathogen Informatics"/>
            <person name="Doyle S."/>
        </authorList>
    </citation>
    <scope>NUCLEOTIDE SEQUENCE [LARGE SCALE GENOMIC DNA]</scope>
    <source>
        <strain evidence="1 2">NCTC13773</strain>
    </source>
</reference>
<evidence type="ECO:0008006" key="3">
    <source>
        <dbReference type="Google" id="ProtNLM"/>
    </source>
</evidence>
<protein>
    <recommendedName>
        <fullName evidence="3">Lipopolysaccharide biosynthesis protein</fullName>
    </recommendedName>
</protein>
<dbReference type="CDD" id="cd11579">
    <property type="entry name" value="Glyco_tran_WbsX"/>
    <property type="match status" value="1"/>
</dbReference>
<dbReference type="Gene3D" id="3.20.20.80">
    <property type="entry name" value="Glycosidases"/>
    <property type="match status" value="1"/>
</dbReference>